<name>A0A3D9SL85_9BACL</name>
<accession>A0A3D9SL85</accession>
<feature type="repeat" description="ANK" evidence="3">
    <location>
        <begin position="35"/>
        <end position="67"/>
    </location>
</feature>
<gene>
    <name evidence="4" type="ORF">A8990_104198</name>
</gene>
<dbReference type="Pfam" id="PF00023">
    <property type="entry name" value="Ank"/>
    <property type="match status" value="1"/>
</dbReference>
<dbReference type="EMBL" id="QTTN01000004">
    <property type="protein sequence ID" value="REE91690.1"/>
    <property type="molecule type" value="Genomic_DNA"/>
</dbReference>
<keyword evidence="2 3" id="KW-0040">ANK repeat</keyword>
<dbReference type="PROSITE" id="PS50297">
    <property type="entry name" value="ANK_REP_REGION"/>
    <property type="match status" value="1"/>
</dbReference>
<keyword evidence="5" id="KW-1185">Reference proteome</keyword>
<dbReference type="PANTHER" id="PTHR24198:SF165">
    <property type="entry name" value="ANKYRIN REPEAT-CONTAINING PROTEIN-RELATED"/>
    <property type="match status" value="1"/>
</dbReference>
<dbReference type="RefSeq" id="WP_116188019.1">
    <property type="nucleotide sequence ID" value="NZ_QTTN01000004.1"/>
</dbReference>
<protein>
    <submittedName>
        <fullName evidence="4">Uncharacterized protein</fullName>
    </submittedName>
</protein>
<dbReference type="InterPro" id="IPR036770">
    <property type="entry name" value="Ankyrin_rpt-contain_sf"/>
</dbReference>
<dbReference type="InterPro" id="IPR002110">
    <property type="entry name" value="Ankyrin_rpt"/>
</dbReference>
<evidence type="ECO:0000313" key="4">
    <source>
        <dbReference type="EMBL" id="REE91690.1"/>
    </source>
</evidence>
<keyword evidence="1" id="KW-0677">Repeat</keyword>
<dbReference type="PROSITE" id="PS50088">
    <property type="entry name" value="ANK_REPEAT"/>
    <property type="match status" value="2"/>
</dbReference>
<dbReference type="Gene3D" id="1.25.40.20">
    <property type="entry name" value="Ankyrin repeat-containing domain"/>
    <property type="match status" value="1"/>
</dbReference>
<comment type="caution">
    <text evidence="4">The sequence shown here is derived from an EMBL/GenBank/DDBJ whole genome shotgun (WGS) entry which is preliminary data.</text>
</comment>
<dbReference type="OrthoDB" id="9812708at2"/>
<feature type="repeat" description="ANK" evidence="3">
    <location>
        <begin position="137"/>
        <end position="174"/>
    </location>
</feature>
<dbReference type="SMART" id="SM00248">
    <property type="entry name" value="ANK"/>
    <property type="match status" value="5"/>
</dbReference>
<evidence type="ECO:0000256" key="2">
    <source>
        <dbReference type="ARBA" id="ARBA00023043"/>
    </source>
</evidence>
<evidence type="ECO:0000256" key="3">
    <source>
        <dbReference type="PROSITE-ProRule" id="PRU00023"/>
    </source>
</evidence>
<dbReference type="Proteomes" id="UP000256304">
    <property type="component" value="Unassembled WGS sequence"/>
</dbReference>
<reference evidence="4 5" key="1">
    <citation type="submission" date="2018-08" db="EMBL/GenBank/DDBJ databases">
        <title>Genomic Encyclopedia of Type Strains, Phase III (KMG-III): the genomes of soil and plant-associated and newly described type strains.</title>
        <authorList>
            <person name="Whitman W."/>
        </authorList>
    </citation>
    <scope>NUCLEOTIDE SEQUENCE [LARGE SCALE GENOMIC DNA]</scope>
    <source>
        <strain evidence="4 5">CGMCC 1.10966</strain>
    </source>
</reference>
<sequence>MNIINDFFNEISNGDLDEIKVFIENGINVNEKDENGQTALMAAVMSNNPAAVKLLLERKADVDAFGIHKEDRNPINFASAHGFVDVVKILLEYRPNMKLLNVYGGTPLIPACEQGHYEVAKLLLEETDVDVNHINNLGYTALYEVAFSPNRSSVYEDITTLLIKHGADINIKDKEGRTPLDIARKNGLQAIAHILEAQ</sequence>
<proteinExistence type="predicted"/>
<dbReference type="SUPFAM" id="SSF48403">
    <property type="entry name" value="Ankyrin repeat"/>
    <property type="match status" value="1"/>
</dbReference>
<evidence type="ECO:0000313" key="5">
    <source>
        <dbReference type="Proteomes" id="UP000256304"/>
    </source>
</evidence>
<dbReference type="AlphaFoldDB" id="A0A3D9SL85"/>
<dbReference type="PRINTS" id="PR01415">
    <property type="entry name" value="ANKYRIN"/>
</dbReference>
<organism evidence="4 5">
    <name type="scientific">Paenibacillus taihuensis</name>
    <dbReference type="NCBI Taxonomy" id="1156355"/>
    <lineage>
        <taxon>Bacteria</taxon>
        <taxon>Bacillati</taxon>
        <taxon>Bacillota</taxon>
        <taxon>Bacilli</taxon>
        <taxon>Bacillales</taxon>
        <taxon>Paenibacillaceae</taxon>
        <taxon>Paenibacillus</taxon>
    </lineage>
</organism>
<dbReference type="PANTHER" id="PTHR24198">
    <property type="entry name" value="ANKYRIN REPEAT AND PROTEIN KINASE DOMAIN-CONTAINING PROTEIN"/>
    <property type="match status" value="1"/>
</dbReference>
<evidence type="ECO:0000256" key="1">
    <source>
        <dbReference type="ARBA" id="ARBA00022737"/>
    </source>
</evidence>
<dbReference type="Pfam" id="PF12796">
    <property type="entry name" value="Ank_2"/>
    <property type="match status" value="2"/>
</dbReference>